<evidence type="ECO:0000259" key="2">
    <source>
        <dbReference type="Pfam" id="PF01593"/>
    </source>
</evidence>
<dbReference type="EMBL" id="JABRWO010000002">
    <property type="protein sequence ID" value="MBA2113996.1"/>
    <property type="molecule type" value="Genomic_DNA"/>
</dbReference>
<dbReference type="PANTHER" id="PTHR43734:SF3">
    <property type="entry name" value="B-CAROTENE KETOLASE"/>
    <property type="match status" value="1"/>
</dbReference>
<dbReference type="SUPFAM" id="SSF51905">
    <property type="entry name" value="FAD/NAD(P)-binding domain"/>
    <property type="match status" value="1"/>
</dbReference>
<dbReference type="RefSeq" id="WP_207395466.1">
    <property type="nucleotide sequence ID" value="NZ_JABRWO010000002.1"/>
</dbReference>
<evidence type="ECO:0000313" key="3">
    <source>
        <dbReference type="EMBL" id="MBA2113996.1"/>
    </source>
</evidence>
<protein>
    <recommendedName>
        <fullName evidence="2">Amine oxidase domain-containing protein</fullName>
    </recommendedName>
</protein>
<evidence type="ECO:0000256" key="1">
    <source>
        <dbReference type="ARBA" id="ARBA00006046"/>
    </source>
</evidence>
<accession>A0A7V8V3A8</accession>
<dbReference type="Pfam" id="PF01593">
    <property type="entry name" value="Amino_oxidase"/>
    <property type="match status" value="1"/>
</dbReference>
<organism evidence="3 4">
    <name type="scientific">Bremerella alba</name>
    <dbReference type="NCBI Taxonomy" id="980252"/>
    <lineage>
        <taxon>Bacteria</taxon>
        <taxon>Pseudomonadati</taxon>
        <taxon>Planctomycetota</taxon>
        <taxon>Planctomycetia</taxon>
        <taxon>Pirellulales</taxon>
        <taxon>Pirellulaceae</taxon>
        <taxon>Bremerella</taxon>
    </lineage>
</organism>
<feature type="domain" description="Amine oxidase" evidence="2">
    <location>
        <begin position="22"/>
        <end position="443"/>
    </location>
</feature>
<dbReference type="GO" id="GO:0016491">
    <property type="term" value="F:oxidoreductase activity"/>
    <property type="evidence" value="ECO:0007669"/>
    <property type="project" value="InterPro"/>
</dbReference>
<comment type="similarity">
    <text evidence="1">Belongs to the carotenoid/retinoid oxidoreductase family.</text>
</comment>
<comment type="caution">
    <text evidence="3">The sequence shown here is derived from an EMBL/GenBank/DDBJ whole genome shotgun (WGS) entry which is preliminary data.</text>
</comment>
<evidence type="ECO:0000313" key="4">
    <source>
        <dbReference type="Proteomes" id="UP000551616"/>
    </source>
</evidence>
<dbReference type="PANTHER" id="PTHR43734">
    <property type="entry name" value="PHYTOENE DESATURASE"/>
    <property type="match status" value="1"/>
</dbReference>
<gene>
    <name evidence="3" type="ORF">HOV93_11490</name>
</gene>
<dbReference type="InterPro" id="IPR002937">
    <property type="entry name" value="Amino_oxidase"/>
</dbReference>
<reference evidence="3 4" key="1">
    <citation type="submission" date="2020-05" db="EMBL/GenBank/DDBJ databases">
        <title>Bremerella alba sp. nov., a novel planctomycete isolated from the surface of the macroalga Fucus spiralis.</title>
        <authorList>
            <person name="Godinho O."/>
            <person name="Botelho R."/>
            <person name="Albuquerque L."/>
            <person name="Wiegand S."/>
            <person name="Da Costa M.S."/>
            <person name="Lobo-Da-Cunha A."/>
            <person name="Jogler C."/>
            <person name="Lage O.M."/>
        </authorList>
    </citation>
    <scope>NUCLEOTIDE SEQUENCE [LARGE SCALE GENOMIC DNA]</scope>
    <source>
        <strain evidence="3 4">FF15</strain>
    </source>
</reference>
<sequence length="483" mass="54243">MPKDFLKDTQDEYDVVVIGSGLAGLTAANTLARQGRSVLLCEQHYKLGGMATWFKRPGGHIFDISLHGFPIGMIKSCKRYWTREIADSIVQLKNIRFDNPMFSLSTTFNRDDFSQLLIQEFNVPEATVKEFFDTARSMNFYDDQGTTTKQLFDKFFPGREDVVRLLMEPITYANGSTLEDPAISYGIVFSNFMSKGVFTFQGGTDRLIKLMHEDLKKSGVDVRINVDVEKINLENGRVQSITANGKTIKCKSIVSNSNLKLTIFDLVGEQHFDKKFIEDAQEVRLNNSSTQVYMAMKPDEQIPEETGDLLFSSAAPAFRTDLLLSRDITSRTYSFYYPQTRPEGRPRSLVVSSTNARFEDWAKLSEDEYKASKADLAETTLDALEKYVPNVRERVDHVEVSTPKTFQRYTKHALGSSFGTKFEGLAVSRAIPEQVPGLYHAGSVGIIMSGWLGAINYGVIVSNDVDSYIMKSSTQSQLADSSK</sequence>
<dbReference type="Proteomes" id="UP000551616">
    <property type="component" value="Unassembled WGS sequence"/>
</dbReference>
<dbReference type="AlphaFoldDB" id="A0A7V8V3A8"/>
<keyword evidence="4" id="KW-1185">Reference proteome</keyword>
<name>A0A7V8V3A8_9BACT</name>
<proteinExistence type="inferred from homology"/>
<dbReference type="InterPro" id="IPR036188">
    <property type="entry name" value="FAD/NAD-bd_sf"/>
</dbReference>
<dbReference type="Gene3D" id="3.50.50.60">
    <property type="entry name" value="FAD/NAD(P)-binding domain"/>
    <property type="match status" value="2"/>
</dbReference>